<keyword evidence="2" id="KW-1185">Reference proteome</keyword>
<reference evidence="1 2" key="1">
    <citation type="journal article" date="2019" name="ACS Chem. Biol.">
        <title>Identification and Mobilization of a Cryptic Antibiotic Biosynthesis Gene Locus from a Human-Pathogenic Nocardia Isolate.</title>
        <authorList>
            <person name="Herisse M."/>
            <person name="Ishida K."/>
            <person name="Porter J.L."/>
            <person name="Howden B."/>
            <person name="Hertweck C."/>
            <person name="Stinear T.P."/>
            <person name="Pidot S.J."/>
        </authorList>
    </citation>
    <scope>NUCLEOTIDE SEQUENCE [LARGE SCALE GENOMIC DNA]</scope>
    <source>
        <strain evidence="1 2">AUSMDU00012717</strain>
    </source>
</reference>
<evidence type="ECO:0000313" key="2">
    <source>
        <dbReference type="Proteomes" id="UP000503540"/>
    </source>
</evidence>
<gene>
    <name evidence="1" type="ORF">F5544_09115</name>
</gene>
<protein>
    <submittedName>
        <fullName evidence="1">Uncharacterized protein</fullName>
    </submittedName>
</protein>
<proteinExistence type="predicted"/>
<dbReference type="PROSITE" id="PS51257">
    <property type="entry name" value="PROKAR_LIPOPROTEIN"/>
    <property type="match status" value="1"/>
</dbReference>
<evidence type="ECO:0000313" key="1">
    <source>
        <dbReference type="EMBL" id="QIS09724.1"/>
    </source>
</evidence>
<sequence length="200" mass="21275">MLAQRIATLMLFVVATGCGRSGDAPPAATTVDTAYSCDAAKPSGQVFVREADRRQPFRIALPRLDGWAENPVSTGELSIVRRDGGRFAMVSAIAGEAPFDNDDANATYLSGLAGAPDTRGWHEHTSVPAQVCGHRAVAVDGEFQQPYLYKSKSFLGLIVSCDARTATVQLSGLVRGATSAFDEEIATIMRNLQIGPCVKE</sequence>
<dbReference type="AlphaFoldDB" id="A0A6G9Y9A2"/>
<organism evidence="1 2">
    <name type="scientific">Nocardia arthritidis</name>
    <dbReference type="NCBI Taxonomy" id="228602"/>
    <lineage>
        <taxon>Bacteria</taxon>
        <taxon>Bacillati</taxon>
        <taxon>Actinomycetota</taxon>
        <taxon>Actinomycetes</taxon>
        <taxon>Mycobacteriales</taxon>
        <taxon>Nocardiaceae</taxon>
        <taxon>Nocardia</taxon>
    </lineage>
</organism>
<dbReference type="EMBL" id="CP046172">
    <property type="protein sequence ID" value="QIS09724.1"/>
    <property type="molecule type" value="Genomic_DNA"/>
</dbReference>
<name>A0A6G9Y9A2_9NOCA</name>
<accession>A0A6G9Y9A2</accession>
<dbReference type="RefSeq" id="WP_167472794.1">
    <property type="nucleotide sequence ID" value="NZ_CP046172.1"/>
</dbReference>
<dbReference type="KEGG" id="nah:F5544_09115"/>
<dbReference type="Proteomes" id="UP000503540">
    <property type="component" value="Chromosome"/>
</dbReference>